<evidence type="ECO:0000313" key="3">
    <source>
        <dbReference type="Proteomes" id="UP000234271"/>
    </source>
</evidence>
<dbReference type="Proteomes" id="UP000234271">
    <property type="component" value="Chromosome"/>
</dbReference>
<dbReference type="EMBL" id="CP018889">
    <property type="protein sequence ID" value="AUI67888.1"/>
    <property type="molecule type" value="Genomic_DNA"/>
</dbReference>
<dbReference type="RefSeq" id="WP_062148452.1">
    <property type="nucleotide sequence ID" value="NZ_CP012373.2"/>
</dbReference>
<reference evidence="3" key="1">
    <citation type="submission" date="2016-12" db="EMBL/GenBank/DDBJ databases">
        <title>Complete Genome Sequence of Beggiatoa leptomitiformis D-401.</title>
        <authorList>
            <person name="Fomenkov A."/>
            <person name="Vincze T."/>
            <person name="Grabovich M."/>
            <person name="Anton B.P."/>
            <person name="Dubinina G."/>
            <person name="Orlova M."/>
            <person name="Belousova E."/>
            <person name="Roberts R.J."/>
        </authorList>
    </citation>
    <scope>NUCLEOTIDE SEQUENCE [LARGE SCALE GENOMIC DNA]</scope>
    <source>
        <strain evidence="3">D-401</strain>
    </source>
</reference>
<sequence>MKEKTLFIIMIVIICVMGVYIMKQQVELDEVKKTVAEKQAFIDKTEKEIDEAVALVKKYTCIRNPFK</sequence>
<dbReference type="KEGG" id="blep:AL038_02370"/>
<feature type="transmembrane region" description="Helical" evidence="1">
    <location>
        <begin position="6"/>
        <end position="22"/>
    </location>
</feature>
<keyword evidence="1" id="KW-1133">Transmembrane helix</keyword>
<evidence type="ECO:0000256" key="1">
    <source>
        <dbReference type="SAM" id="Phobius"/>
    </source>
</evidence>
<organism evidence="2 3">
    <name type="scientific">Beggiatoa leptomitoformis</name>
    <dbReference type="NCBI Taxonomy" id="288004"/>
    <lineage>
        <taxon>Bacteria</taxon>
        <taxon>Pseudomonadati</taxon>
        <taxon>Pseudomonadota</taxon>
        <taxon>Gammaproteobacteria</taxon>
        <taxon>Thiotrichales</taxon>
        <taxon>Thiotrichaceae</taxon>
        <taxon>Beggiatoa</taxon>
    </lineage>
</organism>
<dbReference type="AlphaFoldDB" id="A0A2N9YBM3"/>
<keyword evidence="1" id="KW-0472">Membrane</keyword>
<keyword evidence="1" id="KW-0812">Transmembrane</keyword>
<keyword evidence="3" id="KW-1185">Reference proteome</keyword>
<proteinExistence type="predicted"/>
<evidence type="ECO:0000313" key="2">
    <source>
        <dbReference type="EMBL" id="AUI67888.1"/>
    </source>
</evidence>
<dbReference type="STRING" id="288004.AL038_02370"/>
<name>A0A2N9YBM3_9GAMM</name>
<accession>A0A2N9YBM3</accession>
<protein>
    <submittedName>
        <fullName evidence="2">Uncharacterized protein</fullName>
    </submittedName>
</protein>
<gene>
    <name evidence="2" type="ORF">BLE401_03670</name>
</gene>